<dbReference type="Proteomes" id="UP001595704">
    <property type="component" value="Unassembled WGS sequence"/>
</dbReference>
<accession>A0ABV7UFF6</accession>
<dbReference type="InterPro" id="IPR016181">
    <property type="entry name" value="Acyl_CoA_acyltransferase"/>
</dbReference>
<sequence>MAAAASGGGTWRAMAAGDLAEVLKLAAVIHPDYPEDAAVFAERLGLYPQGCMVLETPAAAGDDPGGDAGGRLGGYLVSHPWTAGAPPALDSLLGALPPFPALYYLHDLALLPVARGTGAARAAVARAAAVAAQAGLDCLGLVAVNGAAAFWRRCGFASSPDAALQAAARKYDATASYMTRAVAAPEHAVARGQK</sequence>
<evidence type="ECO:0000313" key="3">
    <source>
        <dbReference type="Proteomes" id="UP001595704"/>
    </source>
</evidence>
<proteinExistence type="predicted"/>
<keyword evidence="2" id="KW-0808">Transferase</keyword>
<dbReference type="RefSeq" id="WP_210319866.1">
    <property type="nucleotide sequence ID" value="NZ_BNCG01000013.1"/>
</dbReference>
<comment type="caution">
    <text evidence="2">The sequence shown here is derived from an EMBL/GenBank/DDBJ whole genome shotgun (WGS) entry which is preliminary data.</text>
</comment>
<reference evidence="3" key="1">
    <citation type="journal article" date="2019" name="Int. J. Syst. Evol. Microbiol.">
        <title>The Global Catalogue of Microorganisms (GCM) 10K type strain sequencing project: providing services to taxonomists for standard genome sequencing and annotation.</title>
        <authorList>
            <consortium name="The Broad Institute Genomics Platform"/>
            <consortium name="The Broad Institute Genome Sequencing Center for Infectious Disease"/>
            <person name="Wu L."/>
            <person name="Ma J."/>
        </authorList>
    </citation>
    <scope>NUCLEOTIDE SEQUENCE [LARGE SCALE GENOMIC DNA]</scope>
    <source>
        <strain evidence="3">KCTC 42282</strain>
    </source>
</reference>
<dbReference type="Pfam" id="PF00583">
    <property type="entry name" value="Acetyltransf_1"/>
    <property type="match status" value="1"/>
</dbReference>
<dbReference type="Gene3D" id="3.40.630.30">
    <property type="match status" value="1"/>
</dbReference>
<feature type="domain" description="N-acetyltransferase" evidence="1">
    <location>
        <begin position="9"/>
        <end position="183"/>
    </location>
</feature>
<dbReference type="PROSITE" id="PS51186">
    <property type="entry name" value="GNAT"/>
    <property type="match status" value="1"/>
</dbReference>
<evidence type="ECO:0000313" key="2">
    <source>
        <dbReference type="EMBL" id="MFC3637237.1"/>
    </source>
</evidence>
<keyword evidence="2" id="KW-0012">Acyltransferase</keyword>
<protein>
    <submittedName>
        <fullName evidence="2">GNAT family N-acetyltransferase</fullName>
        <ecNumber evidence="2">2.3.1.-</ecNumber>
    </submittedName>
</protein>
<dbReference type="SUPFAM" id="SSF55729">
    <property type="entry name" value="Acyl-CoA N-acyltransferases (Nat)"/>
    <property type="match status" value="1"/>
</dbReference>
<keyword evidence="3" id="KW-1185">Reference proteome</keyword>
<dbReference type="InterPro" id="IPR000182">
    <property type="entry name" value="GNAT_dom"/>
</dbReference>
<evidence type="ECO:0000259" key="1">
    <source>
        <dbReference type="PROSITE" id="PS51186"/>
    </source>
</evidence>
<dbReference type="EC" id="2.3.1.-" evidence="2"/>
<dbReference type="EMBL" id="JBHRYC010000030">
    <property type="protein sequence ID" value="MFC3637237.1"/>
    <property type="molecule type" value="Genomic_DNA"/>
</dbReference>
<gene>
    <name evidence="2" type="ORF">ACFONL_07545</name>
</gene>
<organism evidence="2 3">
    <name type="scientific">Camelimonas fluminis</name>
    <dbReference type="NCBI Taxonomy" id="1576911"/>
    <lineage>
        <taxon>Bacteria</taxon>
        <taxon>Pseudomonadati</taxon>
        <taxon>Pseudomonadota</taxon>
        <taxon>Alphaproteobacteria</taxon>
        <taxon>Hyphomicrobiales</taxon>
        <taxon>Chelatococcaceae</taxon>
        <taxon>Camelimonas</taxon>
    </lineage>
</organism>
<dbReference type="GO" id="GO:0016746">
    <property type="term" value="F:acyltransferase activity"/>
    <property type="evidence" value="ECO:0007669"/>
    <property type="project" value="UniProtKB-KW"/>
</dbReference>
<name>A0ABV7UFF6_9HYPH</name>